<protein>
    <submittedName>
        <fullName evidence="1">Uncharacterized protein</fullName>
    </submittedName>
</protein>
<dbReference type="RefSeq" id="WP_108972864.1">
    <property type="nucleotide sequence ID" value="NZ_BFBB01000002.1"/>
</dbReference>
<dbReference type="AlphaFoldDB" id="A0A2P2DVR5"/>
<sequence length="261" mass="29335">MKYFTLLLFLLLLHCESSPDTDVNFIGKDGSKYSSAKDPNAILLLKGISSNSSLYTSFRGEFTMKIQVLVPKKETFLVDGKIFFSKEKGLLKIQLMDTFFGLIFSELIASPTEISIKPSGSNKAFNQPMGDIVIQDPNTKKNIQLPFPVIYQYLSGTFQNEITSPKARFMAKEGRILLEKKDGIYEYFFEESLPIRIELSSPARGLKAVSIVQEKDRVNAHPAKAVLSKVISLSDDKENALILLTMKKINKTEVPINTFTF</sequence>
<accession>A0A2P2DVR5</accession>
<name>A0A2P2DVR5_9LEPT</name>
<gene>
    <name evidence="1" type="ORF">LPTSP4_02310</name>
</gene>
<organism evidence="1 2">
    <name type="scientific">Leptospira ryugenii</name>
    <dbReference type="NCBI Taxonomy" id="1917863"/>
    <lineage>
        <taxon>Bacteria</taxon>
        <taxon>Pseudomonadati</taxon>
        <taxon>Spirochaetota</taxon>
        <taxon>Spirochaetia</taxon>
        <taxon>Leptospirales</taxon>
        <taxon>Leptospiraceae</taxon>
        <taxon>Leptospira</taxon>
    </lineage>
</organism>
<dbReference type="Proteomes" id="UP000245133">
    <property type="component" value="Unassembled WGS sequence"/>
</dbReference>
<evidence type="ECO:0000313" key="2">
    <source>
        <dbReference type="Proteomes" id="UP000245133"/>
    </source>
</evidence>
<reference evidence="1 2" key="1">
    <citation type="submission" date="2018-02" db="EMBL/GenBank/DDBJ databases">
        <title>Novel Leptospira species isolated from soil and water in Japan.</title>
        <authorList>
            <person name="Nakao R."/>
            <person name="Masuzawa T."/>
        </authorList>
    </citation>
    <scope>NUCLEOTIDE SEQUENCE [LARGE SCALE GENOMIC DNA]</scope>
    <source>
        <strain evidence="1 2">YH101</strain>
    </source>
</reference>
<proteinExistence type="predicted"/>
<keyword evidence="2" id="KW-1185">Reference proteome</keyword>
<comment type="caution">
    <text evidence="1">The sequence shown here is derived from an EMBL/GenBank/DDBJ whole genome shotgun (WGS) entry which is preliminary data.</text>
</comment>
<dbReference type="EMBL" id="BFBB01000002">
    <property type="protein sequence ID" value="GBF48731.1"/>
    <property type="molecule type" value="Genomic_DNA"/>
</dbReference>
<evidence type="ECO:0000313" key="1">
    <source>
        <dbReference type="EMBL" id="GBF48731.1"/>
    </source>
</evidence>
<dbReference type="OrthoDB" id="339055at2"/>